<dbReference type="PANTHER" id="PTHR43092:SF2">
    <property type="entry name" value="HERCYNYLCYSTEINE SULFOXIDE LYASE"/>
    <property type="match status" value="1"/>
</dbReference>
<dbReference type="PANTHER" id="PTHR43092">
    <property type="entry name" value="L-CYSTEINE DESULFHYDRASE"/>
    <property type="match status" value="1"/>
</dbReference>
<keyword evidence="3" id="KW-0808">Transferase</keyword>
<feature type="region of interest" description="Disordered" evidence="2">
    <location>
        <begin position="1"/>
        <end position="42"/>
    </location>
</feature>
<dbReference type="SUPFAM" id="SSF53383">
    <property type="entry name" value="PLP-dependent transferases"/>
    <property type="match status" value="1"/>
</dbReference>
<evidence type="ECO:0000313" key="4">
    <source>
        <dbReference type="Proteomes" id="UP000076874"/>
    </source>
</evidence>
<dbReference type="EMBL" id="AZHD01000017">
    <property type="protein sequence ID" value="OAA56360.1"/>
    <property type="molecule type" value="Genomic_DNA"/>
</dbReference>
<keyword evidence="3" id="KW-0032">Aminotransferase</keyword>
<proteinExistence type="predicted"/>
<dbReference type="Gene3D" id="3.40.640.10">
    <property type="entry name" value="Type I PLP-dependent aspartate aminotransferase-like (Major domain)"/>
    <property type="match status" value="1"/>
</dbReference>
<organism evidence="3 4">
    <name type="scientific">Niveomyces insectorum RCEF 264</name>
    <dbReference type="NCBI Taxonomy" id="1081102"/>
    <lineage>
        <taxon>Eukaryota</taxon>
        <taxon>Fungi</taxon>
        <taxon>Dikarya</taxon>
        <taxon>Ascomycota</taxon>
        <taxon>Pezizomycotina</taxon>
        <taxon>Sordariomycetes</taxon>
        <taxon>Hypocreomycetidae</taxon>
        <taxon>Hypocreales</taxon>
        <taxon>Cordycipitaceae</taxon>
        <taxon>Niveomyces</taxon>
    </lineage>
</organism>
<dbReference type="OrthoDB" id="5978656at2759"/>
<evidence type="ECO:0000313" key="3">
    <source>
        <dbReference type="EMBL" id="OAA56360.1"/>
    </source>
</evidence>
<keyword evidence="4" id="KW-1185">Reference proteome</keyword>
<dbReference type="Proteomes" id="UP000076874">
    <property type="component" value="Unassembled WGS sequence"/>
</dbReference>
<accession>A0A167P718</accession>
<dbReference type="AlphaFoldDB" id="A0A167P718"/>
<protein>
    <submittedName>
        <fullName evidence="3">Aminotransferase family protein</fullName>
    </submittedName>
</protein>
<keyword evidence="1" id="KW-0663">Pyridoxal phosphate</keyword>
<sequence length="370" mass="40846">MPLVQHSVPDGYADRPGPEKQPVTSDGVTEAATTTTDNTADTRRVPFGRPMRALFEFAPTFRPLNHGSFGTFPAAVRRVREHHLHLYEARPDLYRYFEHPRLYNASRAALQPLFGPGVHADELALVANATTGVNVVLTNLVAQWSTEEEEAVRHAPDRDERADLARLRAAGRPASSRHCASHAPSTTYFTNLFQDVGTMDYSPWVCIPAALAFRRDVCGGEEAIRAYCFGLAREGGDRAAAILGTEVLDNPRSALRECCLVNVRLPLAIEPEGGDADEDGAAAASTTATTTTTTSVLPRAELQAAFDWMRLRAAEESDTYFQILLYQGAFWVRFSAQIYLELADFEWGARVLLDLCKRVQQGEYKAAKKD</sequence>
<reference evidence="3 4" key="1">
    <citation type="journal article" date="2016" name="Genome Biol. Evol.">
        <title>Divergent and convergent evolution of fungal pathogenicity.</title>
        <authorList>
            <person name="Shang Y."/>
            <person name="Xiao G."/>
            <person name="Zheng P."/>
            <person name="Cen K."/>
            <person name="Zhan S."/>
            <person name="Wang C."/>
        </authorList>
    </citation>
    <scope>NUCLEOTIDE SEQUENCE [LARGE SCALE GENOMIC DNA]</scope>
    <source>
        <strain evidence="3 4">RCEF 264</strain>
    </source>
</reference>
<evidence type="ECO:0000256" key="2">
    <source>
        <dbReference type="SAM" id="MobiDB-lite"/>
    </source>
</evidence>
<dbReference type="InterPro" id="IPR015424">
    <property type="entry name" value="PyrdxlP-dep_Trfase"/>
</dbReference>
<dbReference type="STRING" id="1081102.A0A167P718"/>
<dbReference type="InterPro" id="IPR015421">
    <property type="entry name" value="PyrdxlP-dep_Trfase_major"/>
</dbReference>
<comment type="caution">
    <text evidence="3">The sequence shown here is derived from an EMBL/GenBank/DDBJ whole genome shotgun (WGS) entry which is preliminary data.</text>
</comment>
<name>A0A167P718_9HYPO</name>
<dbReference type="GO" id="GO:0008483">
    <property type="term" value="F:transaminase activity"/>
    <property type="evidence" value="ECO:0007669"/>
    <property type="project" value="UniProtKB-KW"/>
</dbReference>
<feature type="compositionally biased region" description="Low complexity" evidence="2">
    <location>
        <begin position="24"/>
        <end position="39"/>
    </location>
</feature>
<gene>
    <name evidence="3" type="ORF">SPI_07971</name>
</gene>
<evidence type="ECO:0000256" key="1">
    <source>
        <dbReference type="ARBA" id="ARBA00022898"/>
    </source>
</evidence>